<dbReference type="AlphaFoldDB" id="A0A8S0VQW7"/>
<gene>
    <name evidence="2" type="ORF">AAE3_LOCUS3831</name>
</gene>
<protein>
    <submittedName>
        <fullName evidence="2">Uncharacterized protein</fullName>
    </submittedName>
</protein>
<dbReference type="EMBL" id="CACVBS010000033">
    <property type="protein sequence ID" value="CAA7261415.1"/>
    <property type="molecule type" value="Genomic_DNA"/>
</dbReference>
<name>A0A8S0VQW7_CYCAE</name>
<accession>A0A8S0VQW7</accession>
<dbReference type="Proteomes" id="UP000467700">
    <property type="component" value="Unassembled WGS sequence"/>
</dbReference>
<sequence>MTESSITTSTTDDLAGLENARPLPTDSPSMQQIAFHPSMPIMQREDRGEEAVYLGSGLRVTTSAVGYEDLQQEPFFAMEEFDDMGQTFALKIWLDNGDRSKMGRVEFCQASSGVRCLQADNQSAD</sequence>
<evidence type="ECO:0000256" key="1">
    <source>
        <dbReference type="SAM" id="MobiDB-lite"/>
    </source>
</evidence>
<dbReference type="OrthoDB" id="10644385at2759"/>
<keyword evidence="3" id="KW-1185">Reference proteome</keyword>
<evidence type="ECO:0000313" key="3">
    <source>
        <dbReference type="Proteomes" id="UP000467700"/>
    </source>
</evidence>
<organism evidence="2 3">
    <name type="scientific">Cyclocybe aegerita</name>
    <name type="common">Black poplar mushroom</name>
    <name type="synonym">Agrocybe aegerita</name>
    <dbReference type="NCBI Taxonomy" id="1973307"/>
    <lineage>
        <taxon>Eukaryota</taxon>
        <taxon>Fungi</taxon>
        <taxon>Dikarya</taxon>
        <taxon>Basidiomycota</taxon>
        <taxon>Agaricomycotina</taxon>
        <taxon>Agaricomycetes</taxon>
        <taxon>Agaricomycetidae</taxon>
        <taxon>Agaricales</taxon>
        <taxon>Agaricineae</taxon>
        <taxon>Bolbitiaceae</taxon>
        <taxon>Cyclocybe</taxon>
    </lineage>
</organism>
<reference evidence="2 3" key="1">
    <citation type="submission" date="2020-01" db="EMBL/GenBank/DDBJ databases">
        <authorList>
            <person name="Gupta K D."/>
        </authorList>
    </citation>
    <scope>NUCLEOTIDE SEQUENCE [LARGE SCALE GENOMIC DNA]</scope>
</reference>
<evidence type="ECO:0000313" key="2">
    <source>
        <dbReference type="EMBL" id="CAA7261415.1"/>
    </source>
</evidence>
<feature type="compositionally biased region" description="Low complexity" evidence="1">
    <location>
        <begin position="1"/>
        <end position="11"/>
    </location>
</feature>
<feature type="region of interest" description="Disordered" evidence="1">
    <location>
        <begin position="1"/>
        <end position="29"/>
    </location>
</feature>
<comment type="caution">
    <text evidence="2">The sequence shown here is derived from an EMBL/GenBank/DDBJ whole genome shotgun (WGS) entry which is preliminary data.</text>
</comment>
<proteinExistence type="predicted"/>